<feature type="binding site" evidence="3">
    <location>
        <position position="169"/>
    </location>
    <ligand>
        <name>Cu cation</name>
        <dbReference type="ChEBI" id="CHEBI:23378"/>
    </ligand>
</feature>
<organism evidence="5 6">
    <name type="scientific">Sandaracinobacteroides saxicola</name>
    <dbReference type="NCBI Taxonomy" id="2759707"/>
    <lineage>
        <taxon>Bacteria</taxon>
        <taxon>Pseudomonadati</taxon>
        <taxon>Pseudomonadota</taxon>
        <taxon>Alphaproteobacteria</taxon>
        <taxon>Sphingomonadales</taxon>
        <taxon>Sphingosinicellaceae</taxon>
        <taxon>Sandaracinobacteroides</taxon>
    </lineage>
</organism>
<dbReference type="KEGG" id="sand:H3309_13730"/>
<dbReference type="Gene3D" id="3.40.30.10">
    <property type="entry name" value="Glutaredoxin"/>
    <property type="match status" value="1"/>
</dbReference>
<accession>A0A7G5IGA1</accession>
<comment type="similarity">
    <text evidence="1">Belongs to the SCO1/2 family.</text>
</comment>
<dbReference type="InterPro" id="IPR003782">
    <property type="entry name" value="SCO1/SenC"/>
</dbReference>
<dbReference type="SUPFAM" id="SSF52833">
    <property type="entry name" value="Thioredoxin-like"/>
    <property type="match status" value="1"/>
</dbReference>
<evidence type="ECO:0000313" key="5">
    <source>
        <dbReference type="EMBL" id="QMW22393.1"/>
    </source>
</evidence>
<dbReference type="EMBL" id="CP059851">
    <property type="protein sequence ID" value="QMW22393.1"/>
    <property type="molecule type" value="Genomic_DNA"/>
</dbReference>
<evidence type="ECO:0000313" key="6">
    <source>
        <dbReference type="Proteomes" id="UP000515292"/>
    </source>
</evidence>
<dbReference type="AlphaFoldDB" id="A0A7G5IGA1"/>
<keyword evidence="3" id="KW-0479">Metal-binding</keyword>
<name>A0A7G5IGA1_9SPHN</name>
<dbReference type="Pfam" id="PF02630">
    <property type="entry name" value="SCO1-SenC"/>
    <property type="match status" value="1"/>
</dbReference>
<gene>
    <name evidence="5" type="ORF">H3309_13730</name>
</gene>
<dbReference type="RefSeq" id="WP_182295251.1">
    <property type="nucleotide sequence ID" value="NZ_CP059851.1"/>
</dbReference>
<protein>
    <submittedName>
        <fullName evidence="5">SCO family protein</fullName>
    </submittedName>
</protein>
<feature type="binding site" evidence="3">
    <location>
        <position position="76"/>
    </location>
    <ligand>
        <name>Cu cation</name>
        <dbReference type="ChEBI" id="CHEBI:23378"/>
    </ligand>
</feature>
<sequence length="205" mass="21803">MNSRLPRLPLILLAAALLLLGGLWALRSMNPPVPAGNLAGASIGGPFTLVDGDGRTVTSATFDGRYRLMYFGYTFCPDVCPVDTAKLAAGYKAFETAEPKRAAQVQPMFVTVDPARDTPAVVKAFAAAFHPRLLGLSGSPEQVAAALKTFRVYANKVPGSAPDAYLVDHLAVFYLFGPKGEPIAFQVGKEATPETVAAMLKTYVR</sequence>
<reference evidence="5 6" key="1">
    <citation type="submission" date="2020-07" db="EMBL/GenBank/DDBJ databases">
        <title>Complete genome sequence for Sandaracinobacter sp. M6.</title>
        <authorList>
            <person name="Tang Y."/>
            <person name="Liu Q."/>
            <person name="Guo Z."/>
            <person name="Lei P."/>
            <person name="Huang B."/>
        </authorList>
    </citation>
    <scope>NUCLEOTIDE SEQUENCE [LARGE SCALE GENOMIC DNA]</scope>
    <source>
        <strain evidence="5 6">M6</strain>
    </source>
</reference>
<keyword evidence="6" id="KW-1185">Reference proteome</keyword>
<dbReference type="Proteomes" id="UP000515292">
    <property type="component" value="Chromosome"/>
</dbReference>
<evidence type="ECO:0000256" key="1">
    <source>
        <dbReference type="ARBA" id="ARBA00010996"/>
    </source>
</evidence>
<dbReference type="PANTHER" id="PTHR12151">
    <property type="entry name" value="ELECTRON TRANSPORT PROTIN SCO1/SENC FAMILY MEMBER"/>
    <property type="match status" value="1"/>
</dbReference>
<evidence type="ECO:0000256" key="3">
    <source>
        <dbReference type="PIRSR" id="PIRSR603782-1"/>
    </source>
</evidence>
<feature type="disulfide bond" description="Redox-active" evidence="4">
    <location>
        <begin position="76"/>
        <end position="80"/>
    </location>
</feature>
<proteinExistence type="inferred from homology"/>
<dbReference type="PANTHER" id="PTHR12151:SF25">
    <property type="entry name" value="LINALOOL DEHYDRATASE_ISOMERASE DOMAIN-CONTAINING PROTEIN"/>
    <property type="match status" value="1"/>
</dbReference>
<feature type="binding site" evidence="3">
    <location>
        <position position="80"/>
    </location>
    <ligand>
        <name>Cu cation</name>
        <dbReference type="ChEBI" id="CHEBI:23378"/>
    </ligand>
</feature>
<dbReference type="FunFam" id="3.40.30.10:FF:000013">
    <property type="entry name" value="Blast:Protein SCO1 homolog, mitochondrial"/>
    <property type="match status" value="1"/>
</dbReference>
<evidence type="ECO:0000256" key="2">
    <source>
        <dbReference type="ARBA" id="ARBA00023008"/>
    </source>
</evidence>
<evidence type="ECO:0000256" key="4">
    <source>
        <dbReference type="PIRSR" id="PIRSR603782-2"/>
    </source>
</evidence>
<dbReference type="InterPro" id="IPR036249">
    <property type="entry name" value="Thioredoxin-like_sf"/>
</dbReference>
<keyword evidence="2 3" id="KW-0186">Copper</keyword>
<dbReference type="GO" id="GO:0046872">
    <property type="term" value="F:metal ion binding"/>
    <property type="evidence" value="ECO:0007669"/>
    <property type="project" value="UniProtKB-KW"/>
</dbReference>
<keyword evidence="4" id="KW-1015">Disulfide bond</keyword>
<dbReference type="CDD" id="cd02968">
    <property type="entry name" value="SCO"/>
    <property type="match status" value="1"/>
</dbReference>